<dbReference type="GO" id="GO:0005634">
    <property type="term" value="C:nucleus"/>
    <property type="evidence" value="ECO:0000318"/>
    <property type="project" value="GO_Central"/>
</dbReference>
<name>A7RGR0_NEMVE</name>
<dbReference type="Proteomes" id="UP000001593">
    <property type="component" value="Unassembled WGS sequence"/>
</dbReference>
<proteinExistence type="predicted"/>
<dbReference type="PANTHER" id="PTHR16199">
    <property type="entry name" value="CONDENSIN-2 COMPLEX SUBUNIT G2"/>
    <property type="match status" value="1"/>
</dbReference>
<accession>A7RGR0</accession>
<keyword evidence="2" id="KW-1185">Reference proteome</keyword>
<sequence>MRLGQQQPATNPRAVLLDVASQETPEALVELIERHNSKNDAFDVLEVLQTLSRKQHEKLWEGLKNLSDSAIMMASPDPDKTDEQQAEHFISMLACLQAVATVALCALSFDKPVVPGLFLETAVLLHGIMMCLPEESQKLQTSIAQVCETWFLNDFEGKEELITNTLPFYVIRSLAKGTASDVKHVWGLRQALLLIDFEDESSSSLKQLLHQCMIHPIYLRQEEASDVKHVWGLRQALLLIDFEDESSSSLKQLLHQCMIHPIYLRQEEGHRFLSFLFGMHPELTKELHKTIKNQIPVCSVSALTSYGEIYFRAWRVAAEPYLGTLEKECIQDLMYAAVHAQRLGALSMSSRLRKVLGYFHQGTCEHLLLSCQGAGTIDFYIRKLVSIYILLLYVLGYFHMQKKQKGVDEALVRLYQPILWRAFKVANPLVRANAAAILVDAFPLQNPDANNEEIDALLQKQFDLLQELLEDPSPIVRATGVHGVCRIAGVFWELIPVHTVKSLITRLITSVAFDATSSSVRVAVFQGLKFLVENHLSHPLLKNLLGSLRDLVHDTSEKVRAAFVDLLLLVKGMKAIKFWTIVPLDHLLARLEVESSAPVMRKLVKLLMNSFHPLNKEPDVQVTRCSALWEANPMAARRFYQYAHLHAPIAATGKFILLLGRCLFQWAQSNANDTTVNGEDTAENKENEGVDEASEAMLTIPDADTIAGMLETIAISWAGIKDQLDKSANDSTKAKLVHLFAKALPRLLEPAESARARTAIIFIAGNLPSSSLPNFSKKCLKTLSSLKEGVNNQEFGPMLDCMCSWGKTALVLDMIATSLSENFANHLLVPSGKEARTDSRTCELEATVALDYLAWLLYEPVCRTAMLEYREKLKEISTSLKKVMEMIESSRSSDRNEIYPKALETLCHLEIHLSSKENKETATDSEPLTDLLMWSRRVLVPAWDIYSSSETSADALAETEGEKRQRDDDNETADMARQCLEIILSSCGEMVKLGVASEAMCDQLASLIKSISQLVAIDRFLSLYLHLRYPAIVTCQKACYACVAMWVFLASLLGVWFVREASVFRIIASTAIGAKSLPLLPQMAGIMYQVSQRANYREQGERLTDHTQGILSDILRTVSTNSNAENITQVLLGIRASLSEVLKSYERKRRAVDAGFVERPQIMATVLAASIAELSDKTENGLPSPDAIPPLSSFVINVITKSRVLVRSFVEEMEHCVSSGVLQDAPSLSAVVILLAATVNGNIHLDHFKSCALKVQKQMELLSDQTTDDTSERIIVAAKSLLKLTTDKLGLVS</sequence>
<dbReference type="InterPro" id="IPR011989">
    <property type="entry name" value="ARM-like"/>
</dbReference>
<dbReference type="HOGENOM" id="CLU_008117_0_0_1"/>
<dbReference type="OMA" id="ETIENEC"/>
<dbReference type="InterPro" id="IPR024741">
    <property type="entry name" value="Condensin2_G2"/>
</dbReference>
<protein>
    <recommendedName>
        <fullName evidence="3">Condensin-2 complex subunit G2</fullName>
    </recommendedName>
</protein>
<evidence type="ECO:0000313" key="2">
    <source>
        <dbReference type="Proteomes" id="UP000001593"/>
    </source>
</evidence>
<dbReference type="EMBL" id="DS469509">
    <property type="protein sequence ID" value="EDO49585.1"/>
    <property type="molecule type" value="Genomic_DNA"/>
</dbReference>
<gene>
    <name evidence="1" type="ORF">NEMVEDRAFT_v1g238129</name>
</gene>
<dbReference type="InParanoid" id="A7RGR0"/>
<dbReference type="InterPro" id="IPR016024">
    <property type="entry name" value="ARM-type_fold"/>
</dbReference>
<reference evidence="1 2" key="1">
    <citation type="journal article" date="2007" name="Science">
        <title>Sea anemone genome reveals ancestral eumetazoan gene repertoire and genomic organization.</title>
        <authorList>
            <person name="Putnam N.H."/>
            <person name="Srivastava M."/>
            <person name="Hellsten U."/>
            <person name="Dirks B."/>
            <person name="Chapman J."/>
            <person name="Salamov A."/>
            <person name="Terry A."/>
            <person name="Shapiro H."/>
            <person name="Lindquist E."/>
            <person name="Kapitonov V.V."/>
            <person name="Jurka J."/>
            <person name="Genikhovich G."/>
            <person name="Grigoriev I.V."/>
            <person name="Lucas S.M."/>
            <person name="Steele R.E."/>
            <person name="Finnerty J.R."/>
            <person name="Technau U."/>
            <person name="Martindale M.Q."/>
            <person name="Rokhsar D.S."/>
        </authorList>
    </citation>
    <scope>NUCLEOTIDE SEQUENCE [LARGE SCALE GENOMIC DNA]</scope>
    <source>
        <strain evidence="2">CH2 X CH6</strain>
    </source>
</reference>
<dbReference type="PANTHER" id="PTHR16199:SF4">
    <property type="entry name" value="CONDENSIN-2 COMPLEX SUBUNIT G2"/>
    <property type="match status" value="1"/>
</dbReference>
<dbReference type="SUPFAM" id="SSF48371">
    <property type="entry name" value="ARM repeat"/>
    <property type="match status" value="1"/>
</dbReference>
<organism evidence="1 2">
    <name type="scientific">Nematostella vectensis</name>
    <name type="common">Starlet sea anemone</name>
    <dbReference type="NCBI Taxonomy" id="45351"/>
    <lineage>
        <taxon>Eukaryota</taxon>
        <taxon>Metazoa</taxon>
        <taxon>Cnidaria</taxon>
        <taxon>Anthozoa</taxon>
        <taxon>Hexacorallia</taxon>
        <taxon>Actiniaria</taxon>
        <taxon>Edwardsiidae</taxon>
        <taxon>Nematostella</taxon>
    </lineage>
</organism>
<dbReference type="eggNOG" id="KOG1949">
    <property type="taxonomic scope" value="Eukaryota"/>
</dbReference>
<dbReference type="PhylomeDB" id="A7RGR0"/>
<dbReference type="Pfam" id="PF12422">
    <property type="entry name" value="Condensin2nSMC"/>
    <property type="match status" value="2"/>
</dbReference>
<dbReference type="STRING" id="45351.A7RGR0"/>
<dbReference type="GO" id="GO:0000070">
    <property type="term" value="P:mitotic sister chromatid segregation"/>
    <property type="evidence" value="ECO:0000318"/>
    <property type="project" value="GO_Central"/>
</dbReference>
<evidence type="ECO:0000313" key="1">
    <source>
        <dbReference type="EMBL" id="EDO49585.1"/>
    </source>
</evidence>
<dbReference type="GO" id="GO:0000796">
    <property type="term" value="C:condensin complex"/>
    <property type="evidence" value="ECO:0000318"/>
    <property type="project" value="GO_Central"/>
</dbReference>
<evidence type="ECO:0008006" key="3">
    <source>
        <dbReference type="Google" id="ProtNLM"/>
    </source>
</evidence>
<dbReference type="Gene3D" id="1.25.10.10">
    <property type="entry name" value="Leucine-rich Repeat Variant"/>
    <property type="match status" value="1"/>
</dbReference>